<dbReference type="NCBIfam" id="TIGR03167">
    <property type="entry name" value="tRNA_sel_U_synt"/>
    <property type="match status" value="1"/>
</dbReference>
<name>A0A6A7K8S5_9FIRM</name>
<dbReference type="Proteomes" id="UP000440004">
    <property type="component" value="Unassembled WGS sequence"/>
</dbReference>
<dbReference type="Gene3D" id="3.40.250.10">
    <property type="entry name" value="Rhodanese-like domain"/>
    <property type="match status" value="1"/>
</dbReference>
<keyword evidence="4" id="KW-1185">Reference proteome</keyword>
<dbReference type="EMBL" id="WHNX01000010">
    <property type="protein sequence ID" value="MPW25721.1"/>
    <property type="molecule type" value="Genomic_DNA"/>
</dbReference>
<dbReference type="HAMAP" id="MF_01622">
    <property type="entry name" value="tRNA_sel_U_synth"/>
    <property type="match status" value="1"/>
</dbReference>
<dbReference type="InterPro" id="IPR036873">
    <property type="entry name" value="Rhodanese-like_dom_sf"/>
</dbReference>
<feature type="domain" description="Rhodanese" evidence="2">
    <location>
        <begin position="13"/>
        <end position="137"/>
    </location>
</feature>
<dbReference type="PANTHER" id="PTHR30401:SF0">
    <property type="entry name" value="TRNA 2-SELENOURIDINE SYNTHASE"/>
    <property type="match status" value="1"/>
</dbReference>
<protein>
    <submittedName>
        <fullName evidence="3">tRNA 2-selenouridine(34) synthase MnmH</fullName>
    </submittedName>
</protein>
<dbReference type="InterPro" id="IPR017582">
    <property type="entry name" value="SelU"/>
</dbReference>
<dbReference type="SUPFAM" id="SSF52821">
    <property type="entry name" value="Rhodanese/Cell cycle control phosphatase"/>
    <property type="match status" value="1"/>
</dbReference>
<dbReference type="SMART" id="SM00450">
    <property type="entry name" value="RHOD"/>
    <property type="match status" value="1"/>
</dbReference>
<dbReference type="NCBIfam" id="NF008750">
    <property type="entry name" value="PRK11784.1-2"/>
    <property type="match status" value="1"/>
</dbReference>
<dbReference type="PROSITE" id="PS50206">
    <property type="entry name" value="RHODANESE_3"/>
    <property type="match status" value="1"/>
</dbReference>
<evidence type="ECO:0000313" key="4">
    <source>
        <dbReference type="Proteomes" id="UP000440004"/>
    </source>
</evidence>
<dbReference type="GO" id="GO:0043828">
    <property type="term" value="F:tRNA 2-selenouridine synthase activity"/>
    <property type="evidence" value="ECO:0007669"/>
    <property type="project" value="InterPro"/>
</dbReference>
<proteinExistence type="inferred from homology"/>
<evidence type="ECO:0000259" key="2">
    <source>
        <dbReference type="PROSITE" id="PS50206"/>
    </source>
</evidence>
<sequence>MCNETFEDFHQIVMNKIPLIDVRAPIEYNKGAFKNAINLPLMNNEDRHEVGICYKEKGNEEAVKLGHRLVSGKTKESRIEAWVSYLTLYPESLLYCFRGGQRSQISQQWILDNTGIVIPRLKGGYKSFRNYLIDALRPAAQKSKPIILGGYTGSGKTILLKKLKNSIDLEDIANHRGSSFGKFTSPQPTQINFENNLAYALIQHKSSEYRHMILEDEGRNIGKCFFPKDLAEHFNSGPVIVLEAPLQERIKLTLDEYVLQAQSQFLEIFGHDTGLEKWHLSISKSINKIKKRLGLERYSAVVTALNSAYADQLNTGKHDKHNAWIKILLQGYYDPMYLHQLEKKSNKIAFKGNALEVLQYLNNYL</sequence>
<accession>A0A6A7K8S5</accession>
<dbReference type="InterPro" id="IPR058840">
    <property type="entry name" value="AAA_SelU"/>
</dbReference>
<dbReference type="GO" id="GO:0002098">
    <property type="term" value="P:tRNA wobble uridine modification"/>
    <property type="evidence" value="ECO:0007669"/>
    <property type="project" value="InterPro"/>
</dbReference>
<keyword evidence="1" id="KW-0711">Selenium</keyword>
<dbReference type="Pfam" id="PF26341">
    <property type="entry name" value="AAA_SelU"/>
    <property type="match status" value="1"/>
</dbReference>
<reference evidence="3 4" key="1">
    <citation type="submission" date="2019-10" db="EMBL/GenBank/DDBJ databases">
        <title>Alkalibaculum tamaniensis sp.nov., a new alkaliphilic acetogen, isolated on methoxylated aromatics from a mud volcano.</title>
        <authorList>
            <person name="Khomyakova M.A."/>
            <person name="Merkel A.Y."/>
            <person name="Bonch-Osmolovskaya E.A."/>
            <person name="Slobodkin A.I."/>
        </authorList>
    </citation>
    <scope>NUCLEOTIDE SEQUENCE [LARGE SCALE GENOMIC DNA]</scope>
    <source>
        <strain evidence="3 4">M08DMB</strain>
    </source>
</reference>
<evidence type="ECO:0000256" key="1">
    <source>
        <dbReference type="ARBA" id="ARBA00023266"/>
    </source>
</evidence>
<dbReference type="PANTHER" id="PTHR30401">
    <property type="entry name" value="TRNA 2-SELENOURIDINE SYNTHASE"/>
    <property type="match status" value="1"/>
</dbReference>
<evidence type="ECO:0000313" key="3">
    <source>
        <dbReference type="EMBL" id="MPW25721.1"/>
    </source>
</evidence>
<dbReference type="AlphaFoldDB" id="A0A6A7K8S5"/>
<gene>
    <name evidence="3" type="primary">mnmH</name>
    <name evidence="3" type="ORF">GC105_07955</name>
</gene>
<dbReference type="NCBIfam" id="NF008751">
    <property type="entry name" value="PRK11784.1-3"/>
    <property type="match status" value="1"/>
</dbReference>
<comment type="caution">
    <text evidence="3">The sequence shown here is derived from an EMBL/GenBank/DDBJ whole genome shotgun (WGS) entry which is preliminary data.</text>
</comment>
<dbReference type="InterPro" id="IPR001763">
    <property type="entry name" value="Rhodanese-like_dom"/>
</dbReference>
<organism evidence="3 4">
    <name type="scientific">Alkalibaculum sporogenes</name>
    <dbReference type="NCBI Taxonomy" id="2655001"/>
    <lineage>
        <taxon>Bacteria</taxon>
        <taxon>Bacillati</taxon>
        <taxon>Bacillota</taxon>
        <taxon>Clostridia</taxon>
        <taxon>Eubacteriales</taxon>
        <taxon>Eubacteriaceae</taxon>
        <taxon>Alkalibaculum</taxon>
    </lineage>
</organism>